<dbReference type="CDD" id="cd20070">
    <property type="entry name" value="5TM_YidC_Alb3"/>
    <property type="match status" value="1"/>
</dbReference>
<feature type="transmembrane region" description="Helical" evidence="11">
    <location>
        <begin position="15"/>
        <end position="38"/>
    </location>
</feature>
<protein>
    <submittedName>
        <fullName evidence="13">Membrane protein insertase, YidC/Oxa1 family, C-terminal domain</fullName>
    </submittedName>
</protein>
<dbReference type="Pfam" id="PF02096">
    <property type="entry name" value="60KD_IMP"/>
    <property type="match status" value="1"/>
</dbReference>
<gene>
    <name evidence="13" type="ORF">LARV_02938</name>
</gene>
<feature type="compositionally biased region" description="Low complexity" evidence="10">
    <location>
        <begin position="271"/>
        <end position="282"/>
    </location>
</feature>
<dbReference type="InterPro" id="IPR001708">
    <property type="entry name" value="YidC/ALB3/OXA1/COX18"/>
</dbReference>
<evidence type="ECO:0000313" key="14">
    <source>
        <dbReference type="Proteomes" id="UP000055060"/>
    </source>
</evidence>
<organism evidence="13">
    <name type="scientific">Longilinea arvoryzae</name>
    <dbReference type="NCBI Taxonomy" id="360412"/>
    <lineage>
        <taxon>Bacteria</taxon>
        <taxon>Bacillati</taxon>
        <taxon>Chloroflexota</taxon>
        <taxon>Anaerolineae</taxon>
        <taxon>Anaerolineales</taxon>
        <taxon>Anaerolineaceae</taxon>
        <taxon>Longilinea</taxon>
    </lineage>
</organism>
<keyword evidence="6 11" id="KW-1133">Transmembrane helix</keyword>
<feature type="transmembrane region" description="Helical" evidence="11">
    <location>
        <begin position="209"/>
        <end position="232"/>
    </location>
</feature>
<dbReference type="PANTHER" id="PTHR12428">
    <property type="entry name" value="OXA1"/>
    <property type="match status" value="1"/>
</dbReference>
<dbReference type="GO" id="GO:0005886">
    <property type="term" value="C:plasma membrane"/>
    <property type="evidence" value="ECO:0007669"/>
    <property type="project" value="UniProtKB-SubCell"/>
</dbReference>
<accession>A0A0S7BJ60</accession>
<keyword evidence="4 9" id="KW-0812">Transmembrane</keyword>
<name>A0A0S7BJ60_9CHLR</name>
<dbReference type="AlphaFoldDB" id="A0A0S7BJ60"/>
<evidence type="ECO:0000256" key="11">
    <source>
        <dbReference type="SAM" id="Phobius"/>
    </source>
</evidence>
<dbReference type="InterPro" id="IPR047196">
    <property type="entry name" value="YidC_ALB_C"/>
</dbReference>
<evidence type="ECO:0000256" key="9">
    <source>
        <dbReference type="RuleBase" id="RU003945"/>
    </source>
</evidence>
<feature type="region of interest" description="Disordered" evidence="10">
    <location>
        <begin position="256"/>
        <end position="282"/>
    </location>
</feature>
<evidence type="ECO:0000256" key="6">
    <source>
        <dbReference type="ARBA" id="ARBA00022989"/>
    </source>
</evidence>
<evidence type="ECO:0000256" key="8">
    <source>
        <dbReference type="ARBA" id="ARBA00023186"/>
    </source>
</evidence>
<dbReference type="STRING" id="360412.LARV_02938"/>
<dbReference type="OrthoDB" id="9780552at2"/>
<evidence type="ECO:0000256" key="2">
    <source>
        <dbReference type="ARBA" id="ARBA00022448"/>
    </source>
</evidence>
<reference evidence="13" key="1">
    <citation type="submission" date="2015-07" db="EMBL/GenBank/DDBJ databases">
        <title>Draft Genome Sequences of Anaerolinea thermolimosa IMO-1, Bellilinea caldifistulae GOMI-1, Leptolinea tardivitalis YMTK-2, Levilinea saccharolytica KIBI-1,Longilinea arvoryzae KOME-1, Previously Described as Members of the Anaerolineaceae (Chloroflexi).</title>
        <authorList>
            <person name="Sekiguchi Y."/>
            <person name="Ohashi A."/>
            <person name="Matsuura N."/>
            <person name="Tourlousse M.D."/>
        </authorList>
    </citation>
    <scope>NUCLEOTIDE SEQUENCE [LARGE SCALE GENOMIC DNA]</scope>
    <source>
        <strain evidence="13">KOME-1</strain>
    </source>
</reference>
<feature type="domain" description="Membrane insertase YidC/Oxa/ALB C-terminal" evidence="12">
    <location>
        <begin position="24"/>
        <end position="243"/>
    </location>
</feature>
<dbReference type="GO" id="GO:0051205">
    <property type="term" value="P:protein insertion into membrane"/>
    <property type="evidence" value="ECO:0007669"/>
    <property type="project" value="TreeGrafter"/>
</dbReference>
<keyword evidence="2" id="KW-0813">Transport</keyword>
<keyword evidence="14" id="KW-1185">Reference proteome</keyword>
<keyword evidence="8" id="KW-0143">Chaperone</keyword>
<evidence type="ECO:0000256" key="7">
    <source>
        <dbReference type="ARBA" id="ARBA00023136"/>
    </source>
</evidence>
<keyword evidence="5" id="KW-0653">Protein transport</keyword>
<proteinExistence type="inferred from homology"/>
<comment type="similarity">
    <text evidence="9">Belongs to the OXA1/ALB3/YidC family.</text>
</comment>
<evidence type="ECO:0000256" key="3">
    <source>
        <dbReference type="ARBA" id="ARBA00022475"/>
    </source>
</evidence>
<evidence type="ECO:0000313" key="13">
    <source>
        <dbReference type="EMBL" id="GAP15156.1"/>
    </source>
</evidence>
<dbReference type="NCBIfam" id="TIGR03592">
    <property type="entry name" value="yidC_oxa1_cterm"/>
    <property type="match status" value="1"/>
</dbReference>
<dbReference type="GO" id="GO:0015031">
    <property type="term" value="P:protein transport"/>
    <property type="evidence" value="ECO:0007669"/>
    <property type="project" value="UniProtKB-KW"/>
</dbReference>
<comment type="subcellular location">
    <subcellularLocation>
        <location evidence="1">Cell membrane</location>
        <topology evidence="1">Multi-pass membrane protein</topology>
    </subcellularLocation>
    <subcellularLocation>
        <location evidence="9">Membrane</location>
        <topology evidence="9">Multi-pass membrane protein</topology>
    </subcellularLocation>
</comment>
<keyword evidence="3" id="KW-1003">Cell membrane</keyword>
<dbReference type="RefSeq" id="WP_075074351.1">
    <property type="nucleotide sequence ID" value="NZ_DF967972.1"/>
</dbReference>
<evidence type="ECO:0000256" key="10">
    <source>
        <dbReference type="SAM" id="MobiDB-lite"/>
    </source>
</evidence>
<feature type="transmembrane region" description="Helical" evidence="11">
    <location>
        <begin position="162"/>
        <end position="180"/>
    </location>
</feature>
<evidence type="ECO:0000256" key="1">
    <source>
        <dbReference type="ARBA" id="ARBA00004651"/>
    </source>
</evidence>
<keyword evidence="7 11" id="KW-0472">Membrane</keyword>
<dbReference type="EMBL" id="DF967972">
    <property type="protein sequence ID" value="GAP15156.1"/>
    <property type="molecule type" value="Genomic_DNA"/>
</dbReference>
<evidence type="ECO:0000259" key="12">
    <source>
        <dbReference type="Pfam" id="PF02096"/>
    </source>
</evidence>
<dbReference type="Proteomes" id="UP000055060">
    <property type="component" value="Unassembled WGS sequence"/>
</dbReference>
<dbReference type="InterPro" id="IPR028055">
    <property type="entry name" value="YidC/Oxa/ALB_C"/>
</dbReference>
<sequence length="282" mass="31479">MWDALIITPFINALLFIYNLVGNFGIAIILFTILIRLVTHPLMARQIKGSKAMTTLQQDPRYVEIMTKYKDDKEKQAVEQQKLMKELGINPFSSCLPTLIQFPIIIGLYQAVIQAMAATPLEMMNLTRHIYPSLLKVSALIPLNSHFLWMELGQPERLNIPGIPFGIPILAVVVAASTYLQSKLMTPAQTANPSDPNNQAAMMTRMMNLYMPFLMGYMALTLASGLAVYFLVSNLIGIAQYALLGQLNIKNLLPGKKEEPPKMVSYKPVSKKPVTNKPKGKK</sequence>
<evidence type="ECO:0000256" key="4">
    <source>
        <dbReference type="ARBA" id="ARBA00022692"/>
    </source>
</evidence>
<dbReference type="GO" id="GO:0032977">
    <property type="term" value="F:membrane insertase activity"/>
    <property type="evidence" value="ECO:0007669"/>
    <property type="project" value="InterPro"/>
</dbReference>
<dbReference type="PANTHER" id="PTHR12428:SF65">
    <property type="entry name" value="CYTOCHROME C OXIDASE ASSEMBLY PROTEIN COX18, MITOCHONDRIAL"/>
    <property type="match status" value="1"/>
</dbReference>
<evidence type="ECO:0000256" key="5">
    <source>
        <dbReference type="ARBA" id="ARBA00022927"/>
    </source>
</evidence>